<gene>
    <name evidence="2" type="ORF">HPP92_012827</name>
    <name evidence="1" type="ORF">HPP92_013302</name>
</gene>
<dbReference type="EMBL" id="JADCNL010000006">
    <property type="protein sequence ID" value="KAG0476461.1"/>
    <property type="molecule type" value="Genomic_DNA"/>
</dbReference>
<comment type="caution">
    <text evidence="2">The sequence shown here is derived from an EMBL/GenBank/DDBJ whole genome shotgun (WGS) entry which is preliminary data.</text>
</comment>
<dbReference type="AlphaFoldDB" id="A0A835QUH3"/>
<evidence type="ECO:0000313" key="1">
    <source>
        <dbReference type="EMBL" id="KAG0476461.1"/>
    </source>
</evidence>
<dbReference type="EMBL" id="JADCNM010000006">
    <property type="protein sequence ID" value="KAG0478108.1"/>
    <property type="molecule type" value="Genomic_DNA"/>
</dbReference>
<evidence type="ECO:0000313" key="2">
    <source>
        <dbReference type="EMBL" id="KAG0478108.1"/>
    </source>
</evidence>
<sequence length="75" mass="7915">MAAAHCAGIGKASKALDDAIWRGKGDFGINRLRRHCFSVVGVVMLRMPASSPTICSGCSKVPTKLLISLDRTSIA</sequence>
<evidence type="ECO:0000313" key="3">
    <source>
        <dbReference type="Proteomes" id="UP000636800"/>
    </source>
</evidence>
<protein>
    <submittedName>
        <fullName evidence="2">Uncharacterized protein</fullName>
    </submittedName>
</protein>
<accession>A0A835QUH3</accession>
<name>A0A835QUH3_VANPL</name>
<keyword evidence="3" id="KW-1185">Reference proteome</keyword>
<dbReference type="Proteomes" id="UP000639772">
    <property type="component" value="Chromosome 6"/>
</dbReference>
<reference evidence="3 4" key="1">
    <citation type="journal article" date="2020" name="Nat. Food">
        <title>A phased Vanilla planifolia genome enables genetic improvement of flavour and production.</title>
        <authorList>
            <person name="Hasing T."/>
            <person name="Tang H."/>
            <person name="Brym M."/>
            <person name="Khazi F."/>
            <person name="Huang T."/>
            <person name="Chambers A.H."/>
        </authorList>
    </citation>
    <scope>NUCLEOTIDE SEQUENCE [LARGE SCALE GENOMIC DNA]</scope>
    <source>
        <tissue evidence="2">Leaf</tissue>
    </source>
</reference>
<proteinExistence type="predicted"/>
<organism evidence="2 4">
    <name type="scientific">Vanilla planifolia</name>
    <name type="common">Vanilla</name>
    <dbReference type="NCBI Taxonomy" id="51239"/>
    <lineage>
        <taxon>Eukaryota</taxon>
        <taxon>Viridiplantae</taxon>
        <taxon>Streptophyta</taxon>
        <taxon>Embryophyta</taxon>
        <taxon>Tracheophyta</taxon>
        <taxon>Spermatophyta</taxon>
        <taxon>Magnoliopsida</taxon>
        <taxon>Liliopsida</taxon>
        <taxon>Asparagales</taxon>
        <taxon>Orchidaceae</taxon>
        <taxon>Vanilloideae</taxon>
        <taxon>Vanilleae</taxon>
        <taxon>Vanilla</taxon>
    </lineage>
</organism>
<dbReference type="Proteomes" id="UP000636800">
    <property type="component" value="Chromosome 6"/>
</dbReference>
<evidence type="ECO:0000313" key="4">
    <source>
        <dbReference type="Proteomes" id="UP000639772"/>
    </source>
</evidence>